<dbReference type="CDD" id="cd07505">
    <property type="entry name" value="HAD_BPGM-like"/>
    <property type="match status" value="1"/>
</dbReference>
<dbReference type="NCBIfam" id="TIGR01509">
    <property type="entry name" value="HAD-SF-IA-v3"/>
    <property type="match status" value="1"/>
</dbReference>
<keyword evidence="2" id="KW-1185">Reference proteome</keyword>
<dbReference type="Gene3D" id="3.40.50.1000">
    <property type="entry name" value="HAD superfamily/HAD-like"/>
    <property type="match status" value="1"/>
</dbReference>
<comment type="caution">
    <text evidence="1">The sequence shown here is derived from an EMBL/GenBank/DDBJ whole genome shotgun (WGS) entry which is preliminary data.</text>
</comment>
<organism evidence="1 2">
    <name type="scientific">Catellatospora coxensis</name>
    <dbReference type="NCBI Taxonomy" id="310354"/>
    <lineage>
        <taxon>Bacteria</taxon>
        <taxon>Bacillati</taxon>
        <taxon>Actinomycetota</taxon>
        <taxon>Actinomycetes</taxon>
        <taxon>Micromonosporales</taxon>
        <taxon>Micromonosporaceae</taxon>
        <taxon>Catellatospora</taxon>
    </lineage>
</organism>
<sequence>MLFDLGAFDAVLLDMDGTLVDTESLWIEAVLGVAAELGADPLDQAQVIGGTVAGIVAVVGAATGGRYAAADLDRWIDRAVKRRVAEVGVRLRPGARRLLDGLSAAGVPCALVTSSGRADTEFILDVLGRAVFAHTVTADDVPRHKPDPLPYATAAALLGVDPARCVAIEDSLAGLAAAEGAGCTTVAVPHLQDIPDAPRRHVLTSLEMITVTAVKVTR</sequence>
<dbReference type="InterPro" id="IPR051806">
    <property type="entry name" value="HAD-like_SPP"/>
</dbReference>
<dbReference type="PRINTS" id="PR00413">
    <property type="entry name" value="HADHALOGNASE"/>
</dbReference>
<dbReference type="EMBL" id="BONI01000031">
    <property type="protein sequence ID" value="GIG07205.1"/>
    <property type="molecule type" value="Genomic_DNA"/>
</dbReference>
<dbReference type="Gene3D" id="1.10.150.240">
    <property type="entry name" value="Putative phosphatase, domain 2"/>
    <property type="match status" value="1"/>
</dbReference>
<gene>
    <name evidence="1" type="ORF">Cco03nite_39050</name>
</gene>
<evidence type="ECO:0000313" key="2">
    <source>
        <dbReference type="Proteomes" id="UP000630887"/>
    </source>
</evidence>
<proteinExistence type="predicted"/>
<dbReference type="InterPro" id="IPR006439">
    <property type="entry name" value="HAD-SF_hydro_IA"/>
</dbReference>
<reference evidence="1 2" key="1">
    <citation type="submission" date="2021-01" db="EMBL/GenBank/DDBJ databases">
        <title>Whole genome shotgun sequence of Catellatospora coxensis NBRC 107359.</title>
        <authorList>
            <person name="Komaki H."/>
            <person name="Tamura T."/>
        </authorList>
    </citation>
    <scope>NUCLEOTIDE SEQUENCE [LARGE SCALE GENOMIC DNA]</scope>
    <source>
        <strain evidence="1 2">NBRC 107359</strain>
    </source>
</reference>
<dbReference type="Pfam" id="PF00702">
    <property type="entry name" value="Hydrolase"/>
    <property type="match status" value="1"/>
</dbReference>
<dbReference type="Proteomes" id="UP000630887">
    <property type="component" value="Unassembled WGS sequence"/>
</dbReference>
<evidence type="ECO:0000313" key="1">
    <source>
        <dbReference type="EMBL" id="GIG07205.1"/>
    </source>
</evidence>
<dbReference type="InterPro" id="IPR023198">
    <property type="entry name" value="PGP-like_dom2"/>
</dbReference>
<name>A0A8J3KU70_9ACTN</name>
<dbReference type="InterPro" id="IPR023214">
    <property type="entry name" value="HAD_sf"/>
</dbReference>
<protein>
    <submittedName>
        <fullName evidence="1">Hydrolase</fullName>
    </submittedName>
</protein>
<dbReference type="GO" id="GO:0050308">
    <property type="term" value="F:sugar-phosphatase activity"/>
    <property type="evidence" value="ECO:0007669"/>
    <property type="project" value="TreeGrafter"/>
</dbReference>
<dbReference type="PANTHER" id="PTHR43481">
    <property type="entry name" value="FRUCTOSE-1-PHOSPHATE PHOSPHATASE"/>
    <property type="match status" value="1"/>
</dbReference>
<dbReference type="AlphaFoldDB" id="A0A8J3KU70"/>
<dbReference type="PANTHER" id="PTHR43481:SF4">
    <property type="entry name" value="GLYCEROL-1-PHOSPHATE PHOSPHOHYDROLASE 1-RELATED"/>
    <property type="match status" value="1"/>
</dbReference>
<keyword evidence="1" id="KW-0378">Hydrolase</keyword>
<dbReference type="SUPFAM" id="SSF56784">
    <property type="entry name" value="HAD-like"/>
    <property type="match status" value="1"/>
</dbReference>
<dbReference type="SFLD" id="SFLDS00003">
    <property type="entry name" value="Haloacid_Dehalogenase"/>
    <property type="match status" value="1"/>
</dbReference>
<dbReference type="SFLD" id="SFLDG01129">
    <property type="entry name" value="C1.5:_HAD__Beta-PGM__Phosphata"/>
    <property type="match status" value="1"/>
</dbReference>
<dbReference type="InterPro" id="IPR036412">
    <property type="entry name" value="HAD-like_sf"/>
</dbReference>
<accession>A0A8J3KU70</accession>